<dbReference type="GeneID" id="55970915"/>
<evidence type="ECO:0000313" key="1">
    <source>
        <dbReference type="EMBL" id="KAF4119557.1"/>
    </source>
</evidence>
<dbReference type="AlphaFoldDB" id="A0A9P4YPR3"/>
<name>A0A9P4YPR3_9HYPO</name>
<proteinExistence type="predicted"/>
<keyword evidence="2" id="KW-1185">Reference proteome</keyword>
<sequence length="87" mass="9583">MHLQAVFTAWSASRIRAGRTAHSQHCTDATLSSLGAPKSLMARTTWYRMQSSALHVSILGQMIETKSQDPSSSPSFNSWGLVFTVDR</sequence>
<protein>
    <submittedName>
        <fullName evidence="1">Uncharacterized protein</fullName>
    </submittedName>
</protein>
<evidence type="ECO:0000313" key="2">
    <source>
        <dbReference type="Proteomes" id="UP000749293"/>
    </source>
</evidence>
<dbReference type="EMBL" id="JAANYQ010000023">
    <property type="protein sequence ID" value="KAF4119557.1"/>
    <property type="molecule type" value="Genomic_DNA"/>
</dbReference>
<accession>A0A9P4YPR3</accession>
<gene>
    <name evidence="1" type="ORF">GMORB2_4687</name>
</gene>
<dbReference type="Proteomes" id="UP000749293">
    <property type="component" value="Unassembled WGS sequence"/>
</dbReference>
<organism evidence="1 2">
    <name type="scientific">Geosmithia morbida</name>
    <dbReference type="NCBI Taxonomy" id="1094350"/>
    <lineage>
        <taxon>Eukaryota</taxon>
        <taxon>Fungi</taxon>
        <taxon>Dikarya</taxon>
        <taxon>Ascomycota</taxon>
        <taxon>Pezizomycotina</taxon>
        <taxon>Sordariomycetes</taxon>
        <taxon>Hypocreomycetidae</taxon>
        <taxon>Hypocreales</taxon>
        <taxon>Bionectriaceae</taxon>
        <taxon>Geosmithia</taxon>
    </lineage>
</organism>
<reference evidence="1" key="1">
    <citation type="submission" date="2020-03" db="EMBL/GenBank/DDBJ databases">
        <title>Site-based positive gene gene selection in Geosmithia morbida across the United States reveals a broad range of putative effectors and factors for local host and environmental adapation.</title>
        <authorList>
            <person name="Onufrak A."/>
            <person name="Murdoch R.W."/>
            <person name="Gazis R."/>
            <person name="Huff M."/>
            <person name="Staton M."/>
            <person name="Klingeman W."/>
            <person name="Hadziabdic D."/>
        </authorList>
    </citation>
    <scope>NUCLEOTIDE SEQUENCE</scope>
    <source>
        <strain evidence="1">1262</strain>
    </source>
</reference>
<dbReference type="RefSeq" id="XP_035318209.1">
    <property type="nucleotide sequence ID" value="XM_035466661.1"/>
</dbReference>
<comment type="caution">
    <text evidence="1">The sequence shown here is derived from an EMBL/GenBank/DDBJ whole genome shotgun (WGS) entry which is preliminary data.</text>
</comment>